<dbReference type="InterPro" id="IPR027994">
    <property type="entry name" value="WxL_dom"/>
</dbReference>
<protein>
    <submittedName>
        <fullName evidence="4">WxL domain-containing protein</fullName>
    </submittedName>
</protein>
<gene>
    <name evidence="4" type="ORF">RAK27_07675</name>
</gene>
<evidence type="ECO:0000256" key="2">
    <source>
        <dbReference type="SAM" id="SignalP"/>
    </source>
</evidence>
<evidence type="ECO:0000313" key="4">
    <source>
        <dbReference type="EMBL" id="MDZ5758543.1"/>
    </source>
</evidence>
<dbReference type="RefSeq" id="WP_322808809.1">
    <property type="nucleotide sequence ID" value="NZ_JAVBVO010000003.1"/>
</dbReference>
<feature type="signal peptide" evidence="2">
    <location>
        <begin position="1"/>
        <end position="26"/>
    </location>
</feature>
<dbReference type="Proteomes" id="UP001290462">
    <property type="component" value="Unassembled WGS sequence"/>
</dbReference>
<comment type="caution">
    <text evidence="4">The sequence shown here is derived from an EMBL/GenBank/DDBJ whole genome shotgun (WGS) entry which is preliminary data.</text>
</comment>
<dbReference type="AlphaFoldDB" id="A0AAW9JSE7"/>
<evidence type="ECO:0000259" key="3">
    <source>
        <dbReference type="Pfam" id="PF13731"/>
    </source>
</evidence>
<name>A0AAW9JSE7_CARML</name>
<dbReference type="EMBL" id="JAVBVO010000003">
    <property type="protein sequence ID" value="MDZ5758543.1"/>
    <property type="molecule type" value="Genomic_DNA"/>
</dbReference>
<sequence length="271" mass="28706">MKLTKVAVIALVSTVGLSGLAATANAAVNESVPTKGKVEFKAPTNPTGPVVKPDTEDTEIETEGGHTTGTLRIEHAPHINFGKVIYRAGNQTFQANNENYTYTSGAVTETQYIPNFLQVTDERGIEAEWAVTVSSTVLTASATDKLDNTKIVLKEQKLTNNVFDYVVPASTSDRITGFSGSAIEIPTDGTNSVEILKTKAGKSTNGSKSSIVFNSAYTESTNYVAPQDPANETDAPIGKNSGITLVKPQSDSVNVGKVYQADLVWTISSAI</sequence>
<proteinExistence type="predicted"/>
<accession>A0AAW9JSE7</accession>
<dbReference type="Pfam" id="PF13731">
    <property type="entry name" value="WxL"/>
    <property type="match status" value="1"/>
</dbReference>
<feature type="domain" description="WxL" evidence="3">
    <location>
        <begin position="29"/>
        <end position="269"/>
    </location>
</feature>
<feature type="chain" id="PRO_5043364877" evidence="2">
    <location>
        <begin position="27"/>
        <end position="271"/>
    </location>
</feature>
<keyword evidence="2" id="KW-0732">Signal</keyword>
<evidence type="ECO:0000256" key="1">
    <source>
        <dbReference type="SAM" id="MobiDB-lite"/>
    </source>
</evidence>
<reference evidence="4" key="1">
    <citation type="submission" date="2023-08" db="EMBL/GenBank/DDBJ databases">
        <title>Genomic characterization of piscicolin 126 produced by Carnobacterium maltaromaticum CM22 strain isolated from salmon (Salmo salar).</title>
        <authorList>
            <person name="Gonzalez-Gragera E."/>
            <person name="Garcia-Lopez J.D."/>
            <person name="Teso-Perez C."/>
            <person name="Gimenez-Hernandez I."/>
            <person name="Peralta-Sanchez J.M."/>
            <person name="Valdivia E."/>
            <person name="Montalban-Lopez M."/>
            <person name="Martin-Platero A.M."/>
            <person name="Banos A."/>
            <person name="Martinez-Bueno M."/>
        </authorList>
    </citation>
    <scope>NUCLEOTIDE SEQUENCE</scope>
    <source>
        <strain evidence="4">CM22</strain>
    </source>
</reference>
<organism evidence="4 5">
    <name type="scientific">Carnobacterium maltaromaticum</name>
    <name type="common">Carnobacterium piscicola</name>
    <dbReference type="NCBI Taxonomy" id="2751"/>
    <lineage>
        <taxon>Bacteria</taxon>
        <taxon>Bacillati</taxon>
        <taxon>Bacillota</taxon>
        <taxon>Bacilli</taxon>
        <taxon>Lactobacillales</taxon>
        <taxon>Carnobacteriaceae</taxon>
        <taxon>Carnobacterium</taxon>
    </lineage>
</organism>
<feature type="region of interest" description="Disordered" evidence="1">
    <location>
        <begin position="38"/>
        <end position="64"/>
    </location>
</feature>
<evidence type="ECO:0000313" key="5">
    <source>
        <dbReference type="Proteomes" id="UP001290462"/>
    </source>
</evidence>